<reference evidence="1" key="1">
    <citation type="journal article" date="2020" name="Nat. Genet.">
        <title>Genomic diversifications of five Gossypium allopolyploid species and their impact on cotton improvement.</title>
        <authorList>
            <person name="Chen Z.J."/>
            <person name="Sreedasyam A."/>
            <person name="Ando A."/>
            <person name="Song Q."/>
            <person name="De Santiago L.M."/>
            <person name="Hulse-Kemp A.M."/>
            <person name="Ding M."/>
            <person name="Ye W."/>
            <person name="Kirkbride R.C."/>
            <person name="Jenkins J."/>
            <person name="Plott C."/>
            <person name="Lovell J."/>
            <person name="Lin Y.M."/>
            <person name="Vaughn R."/>
            <person name="Liu B."/>
            <person name="Simpson S."/>
            <person name="Scheffler B.E."/>
            <person name="Wen L."/>
            <person name="Saski C.A."/>
            <person name="Grover C.E."/>
            <person name="Hu G."/>
            <person name="Conover J.L."/>
            <person name="Carlson J.W."/>
            <person name="Shu S."/>
            <person name="Boston L.B."/>
            <person name="Williams M."/>
            <person name="Peterson D.G."/>
            <person name="McGee K."/>
            <person name="Jones D.C."/>
            <person name="Wendel J.F."/>
            <person name="Stelly D.M."/>
            <person name="Grimwood J."/>
            <person name="Schmutz J."/>
        </authorList>
    </citation>
    <scope>NUCLEOTIDE SEQUENCE [LARGE SCALE GENOMIC DNA]</scope>
    <source>
        <strain evidence="1">cv. TM-1</strain>
    </source>
</reference>
<proteinExistence type="predicted"/>
<dbReference type="PaxDb" id="3635-A0A1U8PVR8"/>
<accession>A0A1U8PVR8</accession>
<keyword evidence="1" id="KW-1185">Reference proteome</keyword>
<protein>
    <submittedName>
        <fullName evidence="2">Uncharacterized protein</fullName>
    </submittedName>
</protein>
<dbReference type="AlphaFoldDB" id="A0A1U8PVR8"/>
<reference evidence="2" key="2">
    <citation type="submission" date="2025-08" db="UniProtKB">
        <authorList>
            <consortium name="RefSeq"/>
        </authorList>
    </citation>
    <scope>IDENTIFICATION</scope>
</reference>
<dbReference type="RefSeq" id="XP_016755221.1">
    <property type="nucleotide sequence ID" value="XM_016899732.1"/>
</dbReference>
<dbReference type="KEGG" id="ghi:107963154"/>
<evidence type="ECO:0000313" key="2">
    <source>
        <dbReference type="RefSeq" id="XP_016755221.1"/>
    </source>
</evidence>
<gene>
    <name evidence="2" type="primary">LOC107963154</name>
</gene>
<organism evidence="1 2">
    <name type="scientific">Gossypium hirsutum</name>
    <name type="common">Upland cotton</name>
    <name type="synonym">Gossypium mexicanum</name>
    <dbReference type="NCBI Taxonomy" id="3635"/>
    <lineage>
        <taxon>Eukaryota</taxon>
        <taxon>Viridiplantae</taxon>
        <taxon>Streptophyta</taxon>
        <taxon>Embryophyta</taxon>
        <taxon>Tracheophyta</taxon>
        <taxon>Spermatophyta</taxon>
        <taxon>Magnoliopsida</taxon>
        <taxon>eudicotyledons</taxon>
        <taxon>Gunneridae</taxon>
        <taxon>Pentapetalae</taxon>
        <taxon>rosids</taxon>
        <taxon>malvids</taxon>
        <taxon>Malvales</taxon>
        <taxon>Malvaceae</taxon>
        <taxon>Malvoideae</taxon>
        <taxon>Gossypium</taxon>
    </lineage>
</organism>
<sequence length="125" mass="14742">MELEPTGKARKLDIQELEEIRNDAYENARIYKDKTKLFHDKKIATKHFLIRQKVLLYKSLLKLFPGKLRSRWQGPFIVNQVFPQSAIKIESEEIGKQFVDNGQRLKPFYENSQAHTVEKIQLESP</sequence>
<dbReference type="GeneID" id="107963154"/>
<evidence type="ECO:0000313" key="1">
    <source>
        <dbReference type="Proteomes" id="UP000818029"/>
    </source>
</evidence>
<dbReference type="OrthoDB" id="1725265at2759"/>
<dbReference type="Proteomes" id="UP000818029">
    <property type="component" value="Chromosome A06"/>
</dbReference>
<name>A0A1U8PVR8_GOSHI</name>